<dbReference type="GO" id="GO:0032259">
    <property type="term" value="P:methylation"/>
    <property type="evidence" value="ECO:0007669"/>
    <property type="project" value="UniProtKB-KW"/>
</dbReference>
<dbReference type="SUPFAM" id="SSF46785">
    <property type="entry name" value="Winged helix' DNA-binding domain"/>
    <property type="match status" value="1"/>
</dbReference>
<organism evidence="6 7">
    <name type="scientific">Brevundimonas subvibrioides</name>
    <dbReference type="NCBI Taxonomy" id="74313"/>
    <lineage>
        <taxon>Bacteria</taxon>
        <taxon>Pseudomonadati</taxon>
        <taxon>Pseudomonadota</taxon>
        <taxon>Alphaproteobacteria</taxon>
        <taxon>Caulobacterales</taxon>
        <taxon>Caulobacteraceae</taxon>
        <taxon>Brevundimonas</taxon>
    </lineage>
</organism>
<dbReference type="PANTHER" id="PTHR43712">
    <property type="entry name" value="PUTATIVE (AFU_ORTHOLOGUE AFUA_4G14580)-RELATED"/>
    <property type="match status" value="1"/>
</dbReference>
<keyword evidence="2 6" id="KW-0808">Transferase</keyword>
<accession>A0A258FUZ5</accession>
<dbReference type="Proteomes" id="UP000215595">
    <property type="component" value="Unassembled WGS sequence"/>
</dbReference>
<dbReference type="InterPro" id="IPR029063">
    <property type="entry name" value="SAM-dependent_MTases_sf"/>
</dbReference>
<dbReference type="Gene3D" id="3.40.50.150">
    <property type="entry name" value="Vaccinia Virus protein VP39"/>
    <property type="match status" value="1"/>
</dbReference>
<evidence type="ECO:0000313" key="6">
    <source>
        <dbReference type="EMBL" id="OYX35939.1"/>
    </source>
</evidence>
<keyword evidence="3" id="KW-0949">S-adenosyl-L-methionine</keyword>
<evidence type="ECO:0000313" key="7">
    <source>
        <dbReference type="Proteomes" id="UP000215595"/>
    </source>
</evidence>
<dbReference type="PANTHER" id="PTHR43712:SF2">
    <property type="entry name" value="O-METHYLTRANSFERASE CICE"/>
    <property type="match status" value="1"/>
</dbReference>
<feature type="active site" description="Proton acceptor" evidence="4">
    <location>
        <position position="272"/>
    </location>
</feature>
<dbReference type="InterPro" id="IPR036390">
    <property type="entry name" value="WH_DNA-bd_sf"/>
</dbReference>
<proteinExistence type="predicted"/>
<evidence type="ECO:0000256" key="4">
    <source>
        <dbReference type="PIRSR" id="PIRSR005739-1"/>
    </source>
</evidence>
<name>A0A258FUZ5_9CAUL</name>
<gene>
    <name evidence="6" type="ORF">B7Z01_01095</name>
</gene>
<dbReference type="PROSITE" id="PS51683">
    <property type="entry name" value="SAM_OMT_II"/>
    <property type="match status" value="1"/>
</dbReference>
<dbReference type="InterPro" id="IPR016461">
    <property type="entry name" value="COMT-like"/>
</dbReference>
<reference evidence="6 7" key="1">
    <citation type="submission" date="2017-03" db="EMBL/GenBank/DDBJ databases">
        <title>Lifting the veil on microbial sulfur biogeochemistry in mining wastewaters.</title>
        <authorList>
            <person name="Kantor R.S."/>
            <person name="Colenbrander Nelson T."/>
            <person name="Marshall S."/>
            <person name="Bennett D."/>
            <person name="Apte S."/>
            <person name="Camacho D."/>
            <person name="Thomas B.C."/>
            <person name="Warren L.A."/>
            <person name="Banfield J.F."/>
        </authorList>
    </citation>
    <scope>NUCLEOTIDE SEQUENCE [LARGE SCALE GENOMIC DNA]</scope>
    <source>
        <strain evidence="6">32-69-9</strain>
    </source>
</reference>
<feature type="domain" description="O-methyltransferase C-terminal" evidence="5">
    <location>
        <begin position="166"/>
        <end position="343"/>
    </location>
</feature>
<dbReference type="InterPro" id="IPR001077">
    <property type="entry name" value="COMT_C"/>
</dbReference>
<dbReference type="InterPro" id="IPR036388">
    <property type="entry name" value="WH-like_DNA-bd_sf"/>
</dbReference>
<evidence type="ECO:0000259" key="5">
    <source>
        <dbReference type="Pfam" id="PF00891"/>
    </source>
</evidence>
<dbReference type="SUPFAM" id="SSF53335">
    <property type="entry name" value="S-adenosyl-L-methionine-dependent methyltransferases"/>
    <property type="match status" value="1"/>
</dbReference>
<keyword evidence="1 6" id="KW-0489">Methyltransferase</keyword>
<dbReference type="Pfam" id="PF00891">
    <property type="entry name" value="Methyltransf_2"/>
    <property type="match status" value="1"/>
</dbReference>
<evidence type="ECO:0000256" key="1">
    <source>
        <dbReference type="ARBA" id="ARBA00022603"/>
    </source>
</evidence>
<dbReference type="AlphaFoldDB" id="A0A258FUZ5"/>
<comment type="caution">
    <text evidence="6">The sequence shown here is derived from an EMBL/GenBank/DDBJ whole genome shotgun (WGS) entry which is preliminary data.</text>
</comment>
<sequence length="364" mass="38314">MTLADRWRGWRNALIGSPGFQRWAARFPLTRPVARRRAQALFDLTAGFVYSQIAHACVRSGLLERLAAGPAEVGDLAAHLDLDRDGALRLLRAAAALKLAESAGPDRWALGVEGAALLGAPGVAAMIDHHALLYADLADPLALLRRGGGGGALAAYWTYAEGGPPDAKAAGAYSGLMTASQAMVAAQVLDAYPMGGHRRLLDVGGGEGTFLRAVAARAPDVERMLFDLPAVAERARARFAAEGLQLHATGGDVFRDALPGGADIVSLIRVLHDHDDGPALEILHAIRRALEPGAVLIIGEPMAQEHGAERVGDAYFGIYLLAMGSGRPRPAREIIAMCEQAGFVSARRIPTAMPMIASLIVARA</sequence>
<dbReference type="Gene3D" id="1.10.10.10">
    <property type="entry name" value="Winged helix-like DNA-binding domain superfamily/Winged helix DNA-binding domain"/>
    <property type="match status" value="1"/>
</dbReference>
<evidence type="ECO:0000256" key="3">
    <source>
        <dbReference type="ARBA" id="ARBA00022691"/>
    </source>
</evidence>
<evidence type="ECO:0000256" key="2">
    <source>
        <dbReference type="ARBA" id="ARBA00022679"/>
    </source>
</evidence>
<dbReference type="GO" id="GO:0008171">
    <property type="term" value="F:O-methyltransferase activity"/>
    <property type="evidence" value="ECO:0007669"/>
    <property type="project" value="InterPro"/>
</dbReference>
<protein>
    <submittedName>
        <fullName evidence="6">Methyltransferase</fullName>
    </submittedName>
</protein>
<dbReference type="EMBL" id="NCEB01000002">
    <property type="protein sequence ID" value="OYX35939.1"/>
    <property type="molecule type" value="Genomic_DNA"/>
</dbReference>